<sequence>MFINLNKENNIVEYIEKNITLFDSFKHVYLFGSILKINTAPDDIDILLIYSGDSSEIIYELNFIRPILETISRMSIDLTVLSVQEEKDTKFLKRISPQYLKLK</sequence>
<evidence type="ECO:0000313" key="2">
    <source>
        <dbReference type="Proteomes" id="UP000539064"/>
    </source>
</evidence>
<organism evidence="1 2">
    <name type="scientific">Listeria booriae</name>
    <dbReference type="NCBI Taxonomy" id="1552123"/>
    <lineage>
        <taxon>Bacteria</taxon>
        <taxon>Bacillati</taxon>
        <taxon>Bacillota</taxon>
        <taxon>Bacilli</taxon>
        <taxon>Bacillales</taxon>
        <taxon>Listeriaceae</taxon>
        <taxon>Listeria</taxon>
    </lineage>
</organism>
<dbReference type="Gene3D" id="3.30.460.10">
    <property type="entry name" value="Beta Polymerase, domain 2"/>
    <property type="match status" value="1"/>
</dbReference>
<dbReference type="InterPro" id="IPR043519">
    <property type="entry name" value="NT_sf"/>
</dbReference>
<reference evidence="1 2" key="1">
    <citation type="submission" date="2020-03" db="EMBL/GenBank/DDBJ databases">
        <title>Soil Listeria distribution.</title>
        <authorList>
            <person name="Liao J."/>
            <person name="Wiedmann M."/>
        </authorList>
    </citation>
    <scope>NUCLEOTIDE SEQUENCE [LARGE SCALE GENOMIC DNA]</scope>
    <source>
        <strain evidence="1 2">FSL L7-0978</strain>
    </source>
</reference>
<dbReference type="SUPFAM" id="SSF81301">
    <property type="entry name" value="Nucleotidyltransferase"/>
    <property type="match status" value="1"/>
</dbReference>
<name>A0A7X0XYU4_9LIST</name>
<dbReference type="Proteomes" id="UP000539064">
    <property type="component" value="Unassembled WGS sequence"/>
</dbReference>
<dbReference type="AlphaFoldDB" id="A0A7X0XYU4"/>
<dbReference type="EMBL" id="JAARVG010000008">
    <property type="protein sequence ID" value="MBC1793655.1"/>
    <property type="molecule type" value="Genomic_DNA"/>
</dbReference>
<comment type="caution">
    <text evidence="1">The sequence shown here is derived from an EMBL/GenBank/DDBJ whole genome shotgun (WGS) entry which is preliminary data.</text>
</comment>
<proteinExistence type="predicted"/>
<evidence type="ECO:0000313" key="1">
    <source>
        <dbReference type="EMBL" id="MBC1793655.1"/>
    </source>
</evidence>
<protein>
    <submittedName>
        <fullName evidence="1">Uncharacterized protein</fullName>
    </submittedName>
</protein>
<accession>A0A7X0XYU4</accession>
<gene>
    <name evidence="1" type="ORF">HCA52_09530</name>
</gene>